<reference evidence="1 2" key="1">
    <citation type="submission" date="2017-07" db="EMBL/GenBank/DDBJ databases">
        <title>Paenibacillus herberti R33 genome sequencing and assembly.</title>
        <authorList>
            <person name="Su W."/>
        </authorList>
    </citation>
    <scope>NUCLEOTIDE SEQUENCE [LARGE SCALE GENOMIC DNA]</scope>
    <source>
        <strain evidence="1 2">R33</strain>
    </source>
</reference>
<evidence type="ECO:0008006" key="3">
    <source>
        <dbReference type="Google" id="ProtNLM"/>
    </source>
</evidence>
<dbReference type="RefSeq" id="WP_089523679.1">
    <property type="nucleotide sequence ID" value="NZ_NMUQ01000001.1"/>
</dbReference>
<evidence type="ECO:0000313" key="1">
    <source>
        <dbReference type="EMBL" id="OXM16595.1"/>
    </source>
</evidence>
<gene>
    <name evidence="1" type="ORF">CGZ75_08020</name>
</gene>
<proteinExistence type="predicted"/>
<dbReference type="Pfam" id="PF07293">
    <property type="entry name" value="DUF1450"/>
    <property type="match status" value="1"/>
</dbReference>
<comment type="caution">
    <text evidence="1">The sequence shown here is derived from an EMBL/GenBank/DDBJ whole genome shotgun (WGS) entry which is preliminary data.</text>
</comment>
<dbReference type="EMBL" id="NMUQ01000001">
    <property type="protein sequence ID" value="OXM16595.1"/>
    <property type="molecule type" value="Genomic_DNA"/>
</dbReference>
<dbReference type="OrthoDB" id="2972571at2"/>
<dbReference type="Proteomes" id="UP000215145">
    <property type="component" value="Unassembled WGS sequence"/>
</dbReference>
<sequence length="73" mass="8342">MKVRFCRKNLRLMSKSAYQKLKDEPGLELKKSDCLGSCRLCKERCFAVIKGRTVSAAKPKKLVKRVLKKQSSP</sequence>
<dbReference type="InterPro" id="IPR009910">
    <property type="entry name" value="DUF1450"/>
</dbReference>
<dbReference type="AlphaFoldDB" id="A0A229P3W3"/>
<organism evidence="1 2">
    <name type="scientific">Paenibacillus herberti</name>
    <dbReference type="NCBI Taxonomy" id="1619309"/>
    <lineage>
        <taxon>Bacteria</taxon>
        <taxon>Bacillati</taxon>
        <taxon>Bacillota</taxon>
        <taxon>Bacilli</taxon>
        <taxon>Bacillales</taxon>
        <taxon>Paenibacillaceae</taxon>
        <taxon>Paenibacillus</taxon>
    </lineage>
</organism>
<protein>
    <recommendedName>
        <fullName evidence="3">DUF1450 domain-containing protein</fullName>
    </recommendedName>
</protein>
<accession>A0A229P3W3</accession>
<evidence type="ECO:0000313" key="2">
    <source>
        <dbReference type="Proteomes" id="UP000215145"/>
    </source>
</evidence>
<keyword evidence="2" id="KW-1185">Reference proteome</keyword>
<name>A0A229P3W3_9BACL</name>